<protein>
    <submittedName>
        <fullName evidence="1">Uncharacterized protein</fullName>
    </submittedName>
</protein>
<accession>A0A0B6YU92</accession>
<name>A0A0B6YU92_9EUPU</name>
<feature type="non-terminal residue" evidence="1">
    <location>
        <position position="1"/>
    </location>
</feature>
<proteinExistence type="predicted"/>
<sequence>KRRRRLRRSDKHRIVDPIKCEKGQRNTQETLSETARENSKPHPIIISADTISSFLPVFQTGN</sequence>
<organism evidence="1">
    <name type="scientific">Arion vulgaris</name>
    <dbReference type="NCBI Taxonomy" id="1028688"/>
    <lineage>
        <taxon>Eukaryota</taxon>
        <taxon>Metazoa</taxon>
        <taxon>Spiralia</taxon>
        <taxon>Lophotrochozoa</taxon>
        <taxon>Mollusca</taxon>
        <taxon>Gastropoda</taxon>
        <taxon>Heterobranchia</taxon>
        <taxon>Euthyneura</taxon>
        <taxon>Panpulmonata</taxon>
        <taxon>Eupulmonata</taxon>
        <taxon>Stylommatophora</taxon>
        <taxon>Helicina</taxon>
        <taxon>Arionoidea</taxon>
        <taxon>Arionidae</taxon>
        <taxon>Arion</taxon>
    </lineage>
</organism>
<dbReference type="EMBL" id="HACG01012969">
    <property type="protein sequence ID" value="CEK59834.1"/>
    <property type="molecule type" value="Transcribed_RNA"/>
</dbReference>
<gene>
    <name evidence="1" type="primary">ORF37564</name>
</gene>
<dbReference type="AlphaFoldDB" id="A0A0B6YU92"/>
<reference evidence="1" key="1">
    <citation type="submission" date="2014-12" db="EMBL/GenBank/DDBJ databases">
        <title>Insight into the proteome of Arion vulgaris.</title>
        <authorList>
            <person name="Aradska J."/>
            <person name="Bulat T."/>
            <person name="Smidak R."/>
            <person name="Sarate P."/>
            <person name="Gangsoo J."/>
            <person name="Sialana F."/>
            <person name="Bilban M."/>
            <person name="Lubec G."/>
        </authorList>
    </citation>
    <scope>NUCLEOTIDE SEQUENCE</scope>
    <source>
        <tissue evidence="1">Skin</tissue>
    </source>
</reference>
<evidence type="ECO:0000313" key="1">
    <source>
        <dbReference type="EMBL" id="CEK59834.1"/>
    </source>
</evidence>